<feature type="signal peptide" evidence="21">
    <location>
        <begin position="1"/>
        <end position="18"/>
    </location>
</feature>
<sequence>MGYSKLCLLLLLSTHALAQQGNDSSEEQSSTCPLAARFKNFKKYVYQYEAESQNGVSGTANVKNGPKVTCKVEVEVPQSCSFILRTEECTLSEVSVIDAEGLPVYRPAAGAEAFREAMEKNTLKFTAEQGAQVTLFPEQDEPANILNIKRGIISALMVPVEDENNSYMATVHGLCKTDVVVNTRRDIATDVTVTRDLSKCNRFNPMADYTSPLALVSRMHLPLSQLISSTQSCNYQFDNKRRHMTEATCTEKHIFLPFSHQKEHGISSLVKQTLTLQESNKINNRYFDYDEANSRPLSMDYADDKAPVQTKDIVMATLRDLSGLAQTEQGQQRASLFQKLVTEIRGLKNETLSSALTEMMDVSRALTWQALVQCGTPECTSAILQELRDFSEGAIEVDTVVYALGLMPKPCNRRVRDMLSMAENRQTKAVMYGLSNSVRKFYQSTEEVTRELEEVSEFMNSLLSGDCSGNEDQTFLTLRVIGNMGKAMYAASSTLKSTLLRCVTQPAASLSVQQAAIQAFRQMPIDEEVSSVLLQVFQDAESPVQKRVAAYLMLMKNVETADLPQVMNTLMTEQDEQVKSFVASHIANILNSKDPETQRTKLKITEALEGNEIPTAVDIATASRNYKMESSIPLRDPLTASVEGNMIFESTGYMPREIMLETTLKAFGYNFDMFEVGMEGKGMEPSIDALFGENGFFPDSALKSMYWLGGKMPDGVHEVLKNWIGPLRNERMKRQVPENILGEIQSNFNKLVEDLRSQDSPEALAYLRIMGTELGYIKTSEIENMAYTVAMYAEIFFKILPKELMKSLMSGTDNELFGHYIFMDNEFTLPTAAGFPLKFTLAGVFAAGAKGGLSITPGMKALSFMPSVGVEFVTQMGVHIPEFITAGIEMHTNMYHDSALNAKVTMDDNQFKLSIPAPQGTTQLFSISNRLLSVSTTQTKIVPPLVEDRTDSVECNSLFSGVKYCTTVRYSNASSIEAAPYYPLTGETRFALEIQPTGEVTEYTAALTYELLREGKEGRQKVDAVKLVLKAEGAEPSEATATVKYNRNRNTLTTDIQIPDCDLEAGIRLAVTDSNVKGKKMRAITIDVTNKNIPQLSLVGRARLEAMKDGMLQFQLTVPSLNTDATATATMKYANGLILELETSVNVPETSSVQKVILRYDENRVEVEMKSDMSSEIQKLLPETEVYQKKLQKIIDDLLDQKVAKTDMKLRHIVSKAIEAGNIWLDKVAGGIPYVDNLRNRRNIPELTLPSLPEKLYLKYDSLLRYQFNKNKVTLTIPLLLGGKTSEDLNIPTTVSIPNVYIPEIGLDIPKTEYRVPTFTIPPNIEFTLPLMGMAEASAKVNSNFYNWEGSVSGGNDTTDVPSFIGKYKFAADCPISILSYEVEGTGMISGTHTDTLKYLVDGSLRHSLFDASFSIMETGHWTDTTSVRSNSKIEASSPLGLQMSLYSSSKGSADSEQVTLESNLDGFLRVRSMHAGFNHTYAFFISGTEARGDSDLKVDSTLLQAHNRINGLYSPGDLSIISNTNINNDALKHVAELSFRNRQLSLKCNAALGKTFRNKVEIAVSGEAASIRVETEGEAAENRAYSVLSGSLNTEGLEINSEGSINAEIGYGSHKATLKINKDGLATSGTTTLQCSPLTFENIFDGSIDGSGATLSLTSKGSVLENSAELKVDGKIGGDEAYLNSAYKGNLLDMNTRDTMNMRVNRQGLTFSNNLVGSLQNMRTEHSHTLTLTLWTLAFHSKTDNFICDSTSYKHDIKVDLIPFVATVSMNHDLRLLDIEFNTDGLLSLEPHKIDLKGSLRGAYGEEQELRHTYEISYANLAGTVKCSTTGKILGAQMSHNSDLEVAGLSSKFSSEARFNSKSFHLDSTVRTLAVPFSLSVDAIVNSDGELNLYGKLTGQLYSRFLLKAQPLAVAYSHDCRASTTHQLESGGSAKVEFDNKINGVLSPHEQSTTWRMKSKLNNHAYNQDISAYNNPERIGVEVSGTLLTDILNKPTREARDVSGQNQEFSIAGFLKYDKNGDSHVIELPFIENFPAFFEKMKAAIVSVLESLQQYINSADINQIVGEFRVSLDKLPRQVSDYMNDVDLENQFNKAKEKLIALTEEYTVTLDDLEISLENLKEAIEKALNNLVTGVRDLIVFIKEQVNRGTWSKTITDLLTQIGNELKAFDERNEITKSIVRAISAIEDIIRQIDLQKLTDSSIAWLQDLDAKYEIRAKLQEKVRELKQVIESFDITMFIQDLQDYISSVNVAEYLNQLTTQIPTEEMARVIDSMKDVILNWFEEYEVAYKINVVYSKLRELLVKYEFDKKIEVIMDQVLDLLKRYKIQEAVQSVVNTVKTIDFQSLSDKFMQMLDDVINHLKAINFKELMDGLNDYIAKIVQKIQKFNYDTFVDEANQKISEMTRYVNEQIEANEIPQKIEASREFVRGIQESIVNYLEQLKNSKVAEVFKMMKDVFDTTAFDDIKTKLQESLEDMRQRVSDMDIREEILIYLHRASDSYTNMISYITVQINKLIEEIHKVVKDQEIINQIGQVVEGVLNALKTAEFEIPSFTVPLTDLVVPSIMVNLQKLHEINIPAQVSIPEFTILNLYSIPSITIDFEEVKQRIIELIDSIRNFELPLPEPEAIFGDLRVAYLSDLPDLTFPEITIKEIKFPEINIPKLNLENFEITMLPLPELKVPHIPSEFTVPAFGKLYGEFRINSPHYNLMTTAVLQNATSSPRTPQFTASLTSQAKSTIEYLDYTLDASARLEAPKMRSLVFSETLKFTHMAFTVDHQGAVTLSGPSAQATAKTIAKATTDVYTADIVNNVLITLESGISASMETTYNHNLNIPSYDVSCQTSVIQKAITRLESGTVSVTVGTTGNGKWSIQDYSDDGTHKSDLEFSININTAKLTFAGETNSKTLKMKQAINAESVIFSYITIDAHAETETPFIKRSVVVVNGKGEVEDLKIELTASHNTELIGRVSGSLSHSINFLARPFEVVLDCKNKANTKIIFPLKLTGKIDFQNDYALTLNSAVQHANWVGLARFNQYKYYHNFTLDNNVDDIAVYAAINSEANLDFLTVPLTIPEMDVPYTSMKTPTIKEVSLWEHTGLKDLLTTTRQSFDMNFKLLYQKNPETHAIDLNLEPIYDAINENAKILSANFELGRDKAFALLTKSYNEAKAQFEKFKIDTSNQPPRIFTVPGYTVPILNIEVSPFTAELPAFSFLIPKEVSTPSFRVPMMGFSVPTYTLVLPALELPVLHVPETLSELTLPTFTLPAMQNSIMIPAMGNITYDFSLKSSVITLNINAGLFNQSDIVARFGASSTSVFDILKGKLDATTSLTRKRGLKLATALSLDHVNLEGSHDSTVSLTRKSMEASVATTAKVKLPILNLEFNQELIGNTKTKPNLASKMKLKYSFNLPKIVVGKGNIDHNLGLEGLTSYISLETSTKGKIDGTLMEKNIFAGALNNEANVYLNANGLRSTIKTDASSTVDHKKTNIWNMDMNKIMALEASLRRVYAMLNYTSNNEVNTASFDSKGKHIARATLDFVPLTALTANVEIDMSQPSSIGHAGIIENIDLAITTEKQTFSWSGKEQIMSAIHAADLLLSNEEDEVRMEISESVEGYLAFLKTIKLPVYQKTIWDVLKFDLATSDDKPQFLNASTILVYTKNKEGFNFALPTKVFENGITFSIPEITLAVPAWVKDIPQSIREIDMRFENVNLPDVVSLPPVIPIPAFDVPFTTLEVPSYTLDLKNIEIPNVISIPGFEIKLPGLPKVEIPNISIDTEYLKDKMSFLLMKIPQHEIAISSFTIPKSFTIGEHTIHLDEIASQISNFEMPAITIPEQKIEVPEISIYLPSGVFIPYFGALSTTVKFSSPIYNTTWTAKVENKDSALVSSLKSSCSSTILLLEYDLDATATTRLEDGALSLLGKCTLSHSDLSVDWQHVFTQNLRTRRQASSDVSSRHTLSVDLTSPTFIDVKFRYTSRKDGLSAAVSSPSSGFLGFLLQRRTPTQFQGKLFARYPSAPEKDVEILSAKATLRNSEKLMLQAGWNADAPWDMLLGLKERVPAITDALFKFANKHHTEQFGMDLNRASLKLKNTLSNTIERAYHEIPRTFESLQSGIEQMRDQGKVMYKKATDGMLVDLQEVMSKFSDNARHLLRQYEKNIKVMLDAVIKFLSETKFQLPGLKDKLTGQELFQRASSSVAMAIDQAVQQIADFLESYPEALLDYIRKIEFKIPGTDQVVSGREILDSVKSTMRNIQSQIVEMVQNAKSVSLEEMLQKLSDFLQSCLQQAERLIASLKSQDLDELFTRINEAYADLRRSSVMREISARIEEARQATAEYKDKAKMTIQDVYNKMTLERLNTNLQSLIEVINTHTNRFLSELIDFLQQVSKSAQPYVRVSNKKMDIEIPLPFFWKSFSEWPQSRY</sequence>
<name>A0A9D3T259_MEGAT</name>
<evidence type="ECO:0000313" key="24">
    <source>
        <dbReference type="Proteomes" id="UP001046870"/>
    </source>
</evidence>
<evidence type="ECO:0000256" key="12">
    <source>
        <dbReference type="ARBA" id="ARBA00022729"/>
    </source>
</evidence>
<dbReference type="GO" id="GO:0005737">
    <property type="term" value="C:cytoplasm"/>
    <property type="evidence" value="ECO:0007669"/>
    <property type="project" value="UniProtKB-SubCell"/>
</dbReference>
<dbReference type="PROSITE" id="PS51211">
    <property type="entry name" value="VITELLOGENIN"/>
    <property type="match status" value="1"/>
</dbReference>
<dbReference type="GO" id="GO:0006642">
    <property type="term" value="P:triglyceride mobilization"/>
    <property type="evidence" value="ECO:0007669"/>
    <property type="project" value="TreeGrafter"/>
</dbReference>
<keyword evidence="12 21" id="KW-0732">Signal</keyword>
<dbReference type="GO" id="GO:0034362">
    <property type="term" value="C:low-density lipoprotein particle"/>
    <property type="evidence" value="ECO:0007669"/>
    <property type="project" value="UniProtKB-KW"/>
</dbReference>
<keyword evidence="17" id="KW-0753">Steroid metabolism</keyword>
<keyword evidence="10" id="KW-0551">Lipid droplet</keyword>
<dbReference type="GO" id="GO:0042632">
    <property type="term" value="P:cholesterol homeostasis"/>
    <property type="evidence" value="ECO:0007669"/>
    <property type="project" value="TreeGrafter"/>
</dbReference>
<evidence type="ECO:0000256" key="2">
    <source>
        <dbReference type="ARBA" id="ARBA00004502"/>
    </source>
</evidence>
<accession>A0A9D3T259</accession>
<dbReference type="Gene3D" id="1.25.10.20">
    <property type="entry name" value="Vitellinogen, superhelical"/>
    <property type="match status" value="1"/>
</dbReference>
<dbReference type="SMART" id="SM01169">
    <property type="entry name" value="DUF1943"/>
    <property type="match status" value="1"/>
</dbReference>
<dbReference type="Pfam" id="PF09172">
    <property type="entry name" value="Vit_open_b-sht"/>
    <property type="match status" value="1"/>
</dbReference>
<evidence type="ECO:0000256" key="14">
    <source>
        <dbReference type="ARBA" id="ARBA00023098"/>
    </source>
</evidence>
<dbReference type="GO" id="GO:0042953">
    <property type="term" value="P:lipoprotein transport"/>
    <property type="evidence" value="ECO:0007669"/>
    <property type="project" value="TreeGrafter"/>
</dbReference>
<dbReference type="Pfam" id="PF01347">
    <property type="entry name" value="Vitellogenin_N"/>
    <property type="match status" value="1"/>
</dbReference>
<keyword evidence="18" id="KW-0850">VLDL</keyword>
<keyword evidence="16" id="KW-0325">Glycoprotein</keyword>
<keyword evidence="8" id="KW-0153">Cholesterol metabolism</keyword>
<keyword evidence="7" id="KW-0964">Secreted</keyword>
<dbReference type="InterPro" id="IPR052418">
    <property type="entry name" value="Apolipoprotein_B"/>
</dbReference>
<keyword evidence="11" id="KW-0427">LDL</keyword>
<gene>
    <name evidence="23" type="ORF">MATL_G00160500</name>
</gene>
<feature type="coiled-coil region" evidence="20">
    <location>
        <begin position="2086"/>
        <end position="2138"/>
    </location>
</feature>
<dbReference type="SUPFAM" id="SSF56968">
    <property type="entry name" value="Lipovitellin-phosvitin complex, beta-sheet shell regions"/>
    <property type="match status" value="2"/>
</dbReference>
<evidence type="ECO:0000256" key="5">
    <source>
        <dbReference type="ARBA" id="ARBA00022490"/>
    </source>
</evidence>
<evidence type="ECO:0000259" key="22">
    <source>
        <dbReference type="PROSITE" id="PS51211"/>
    </source>
</evidence>
<reference evidence="23" key="1">
    <citation type="submission" date="2021-01" db="EMBL/GenBank/DDBJ databases">
        <authorList>
            <person name="Zahm M."/>
            <person name="Roques C."/>
            <person name="Cabau C."/>
            <person name="Klopp C."/>
            <person name="Donnadieu C."/>
            <person name="Jouanno E."/>
            <person name="Lampietro C."/>
            <person name="Louis A."/>
            <person name="Herpin A."/>
            <person name="Echchiki A."/>
            <person name="Berthelot C."/>
            <person name="Parey E."/>
            <person name="Roest-Crollius H."/>
            <person name="Braasch I."/>
            <person name="Postlethwait J."/>
            <person name="Bobe J."/>
            <person name="Montfort J."/>
            <person name="Bouchez O."/>
            <person name="Begum T."/>
            <person name="Mejri S."/>
            <person name="Adams A."/>
            <person name="Chen W.-J."/>
            <person name="Guiguen Y."/>
        </authorList>
    </citation>
    <scope>NUCLEOTIDE SEQUENCE</scope>
    <source>
        <strain evidence="23">YG-15Mar2019-1</strain>
        <tissue evidence="23">Brain</tissue>
    </source>
</reference>
<evidence type="ECO:0000256" key="20">
    <source>
        <dbReference type="SAM" id="Coils"/>
    </source>
</evidence>
<evidence type="ECO:0000256" key="19">
    <source>
        <dbReference type="PROSITE-ProRule" id="PRU00557"/>
    </source>
</evidence>
<dbReference type="Proteomes" id="UP001046870">
    <property type="component" value="Chromosome 13"/>
</dbReference>
<dbReference type="SUPFAM" id="SSF48371">
    <property type="entry name" value="ARM repeat"/>
    <property type="match status" value="1"/>
</dbReference>
<feature type="chain" id="PRO_5038343343" description="Vitellogenin domain-containing protein" evidence="21">
    <location>
        <begin position="19"/>
        <end position="4411"/>
    </location>
</feature>
<dbReference type="PANTHER" id="PTHR13769">
    <property type="entry name" value="APOLIPOPROTEIN B"/>
    <property type="match status" value="1"/>
</dbReference>
<dbReference type="Gene3D" id="2.30.230.10">
    <property type="entry name" value="Lipovitellin, beta-sheet shell regions, chain A"/>
    <property type="match status" value="1"/>
</dbReference>
<dbReference type="FunFam" id="2.30.230.10:FF:000003">
    <property type="entry name" value="Apolipoprotein B"/>
    <property type="match status" value="1"/>
</dbReference>
<keyword evidence="20" id="KW-0175">Coiled coil</keyword>
<keyword evidence="9" id="KW-0358">Heparin-binding</keyword>
<evidence type="ECO:0000256" key="18">
    <source>
        <dbReference type="ARBA" id="ARBA00023313"/>
    </source>
</evidence>
<dbReference type="GO" id="GO:0008201">
    <property type="term" value="F:heparin binding"/>
    <property type="evidence" value="ECO:0007669"/>
    <property type="project" value="UniProtKB-KW"/>
</dbReference>
<keyword evidence="6" id="KW-0162">Chylomicron</keyword>
<dbReference type="SUPFAM" id="SSF48431">
    <property type="entry name" value="Lipovitellin-phosvitin complex, superhelical domain"/>
    <property type="match status" value="1"/>
</dbReference>
<feature type="coiled-coil region" evidence="20">
    <location>
        <begin position="4309"/>
        <end position="4363"/>
    </location>
</feature>
<comment type="subcellular location">
    <subcellularLocation>
        <location evidence="1">Cytoplasm</location>
    </subcellularLocation>
    <subcellularLocation>
        <location evidence="2">Lipid droplet</location>
    </subcellularLocation>
    <subcellularLocation>
        <location evidence="3">Secreted</location>
    </subcellularLocation>
</comment>
<dbReference type="GO" id="GO:0120020">
    <property type="term" value="F:cholesterol transfer activity"/>
    <property type="evidence" value="ECO:0007669"/>
    <property type="project" value="TreeGrafter"/>
</dbReference>
<evidence type="ECO:0000256" key="17">
    <source>
        <dbReference type="ARBA" id="ARBA00023221"/>
    </source>
</evidence>
<dbReference type="InterPro" id="IPR016024">
    <property type="entry name" value="ARM-type_fold"/>
</dbReference>
<feature type="coiled-coil region" evidence="20">
    <location>
        <begin position="2210"/>
        <end position="2237"/>
    </location>
</feature>
<keyword evidence="24" id="KW-1185">Reference proteome</keyword>
<dbReference type="InterPro" id="IPR015819">
    <property type="entry name" value="Lipid_transp_b-sht_shell"/>
</dbReference>
<evidence type="ECO:0000256" key="21">
    <source>
        <dbReference type="SAM" id="SignalP"/>
    </source>
</evidence>
<keyword evidence="14" id="KW-0443">Lipid metabolism</keyword>
<dbReference type="GO" id="GO:0034359">
    <property type="term" value="C:mature chylomicron"/>
    <property type="evidence" value="ECO:0007669"/>
    <property type="project" value="TreeGrafter"/>
</dbReference>
<evidence type="ECO:0000256" key="6">
    <source>
        <dbReference type="ARBA" id="ARBA00022513"/>
    </source>
</evidence>
<keyword evidence="15" id="KW-1207">Sterol metabolism</keyword>
<evidence type="ECO:0000256" key="11">
    <source>
        <dbReference type="ARBA" id="ARBA00022710"/>
    </source>
</evidence>
<keyword evidence="4" id="KW-0813">Transport</keyword>
<evidence type="ECO:0000313" key="23">
    <source>
        <dbReference type="EMBL" id="KAG7466030.1"/>
    </source>
</evidence>
<dbReference type="GO" id="GO:0034361">
    <property type="term" value="C:very-low-density lipoprotein particle"/>
    <property type="evidence" value="ECO:0007669"/>
    <property type="project" value="UniProtKB-KW"/>
</dbReference>
<evidence type="ECO:0000256" key="7">
    <source>
        <dbReference type="ARBA" id="ARBA00022525"/>
    </source>
</evidence>
<dbReference type="EMBL" id="JAFDVH010000013">
    <property type="protein sequence ID" value="KAG7466030.1"/>
    <property type="molecule type" value="Genomic_DNA"/>
</dbReference>
<dbReference type="PANTHER" id="PTHR13769:SF1">
    <property type="entry name" value="APOLIPOPROTEIN B-100"/>
    <property type="match status" value="1"/>
</dbReference>
<dbReference type="SMART" id="SM00638">
    <property type="entry name" value="LPD_N"/>
    <property type="match status" value="1"/>
</dbReference>
<organism evidence="23 24">
    <name type="scientific">Megalops atlanticus</name>
    <name type="common">Tarpon</name>
    <name type="synonym">Clupea gigantea</name>
    <dbReference type="NCBI Taxonomy" id="7932"/>
    <lineage>
        <taxon>Eukaryota</taxon>
        <taxon>Metazoa</taxon>
        <taxon>Chordata</taxon>
        <taxon>Craniata</taxon>
        <taxon>Vertebrata</taxon>
        <taxon>Euteleostomi</taxon>
        <taxon>Actinopterygii</taxon>
        <taxon>Neopterygii</taxon>
        <taxon>Teleostei</taxon>
        <taxon>Elopiformes</taxon>
        <taxon>Megalopidae</taxon>
        <taxon>Megalops</taxon>
    </lineage>
</organism>
<keyword evidence="13" id="KW-0445">Lipid transport</keyword>
<evidence type="ECO:0000256" key="13">
    <source>
        <dbReference type="ARBA" id="ARBA00023055"/>
    </source>
</evidence>
<evidence type="ECO:0000256" key="16">
    <source>
        <dbReference type="ARBA" id="ARBA00023180"/>
    </source>
</evidence>
<dbReference type="InterPro" id="IPR015255">
    <property type="entry name" value="Vitellinogen_open_b-sht"/>
</dbReference>
<dbReference type="Pfam" id="PF06448">
    <property type="entry name" value="DUF1081"/>
    <property type="match status" value="1"/>
</dbReference>
<dbReference type="GO" id="GO:0008203">
    <property type="term" value="P:cholesterol metabolic process"/>
    <property type="evidence" value="ECO:0007669"/>
    <property type="project" value="UniProtKB-KW"/>
</dbReference>
<protein>
    <recommendedName>
        <fullName evidence="22">Vitellogenin domain-containing protein</fullName>
    </recommendedName>
</protein>
<dbReference type="InterPro" id="IPR009454">
    <property type="entry name" value="Lipid_transpt_open_b-sht"/>
</dbReference>
<evidence type="ECO:0000256" key="1">
    <source>
        <dbReference type="ARBA" id="ARBA00004496"/>
    </source>
</evidence>
<evidence type="ECO:0000256" key="10">
    <source>
        <dbReference type="ARBA" id="ARBA00022677"/>
    </source>
</evidence>
<evidence type="ECO:0000256" key="8">
    <source>
        <dbReference type="ARBA" id="ARBA00022548"/>
    </source>
</evidence>
<evidence type="ECO:0000256" key="4">
    <source>
        <dbReference type="ARBA" id="ARBA00022448"/>
    </source>
</evidence>
<dbReference type="InterPro" id="IPR011030">
    <property type="entry name" value="Lipovitellin_superhlx_dom"/>
</dbReference>
<proteinExistence type="predicted"/>
<comment type="caution">
    <text evidence="23">The sequence shown here is derived from an EMBL/GenBank/DDBJ whole genome shotgun (WGS) entry which is preliminary data.</text>
</comment>
<dbReference type="GO" id="GO:0050750">
    <property type="term" value="F:low-density lipoprotein particle receptor binding"/>
    <property type="evidence" value="ECO:0007669"/>
    <property type="project" value="TreeGrafter"/>
</dbReference>
<dbReference type="InterPro" id="IPR015816">
    <property type="entry name" value="Vitellinogen_b-sht_N"/>
</dbReference>
<dbReference type="OrthoDB" id="6484170at2759"/>
<evidence type="ECO:0000256" key="15">
    <source>
        <dbReference type="ARBA" id="ARBA00023166"/>
    </source>
</evidence>
<keyword evidence="5" id="KW-0963">Cytoplasm</keyword>
<dbReference type="InterPro" id="IPR001747">
    <property type="entry name" value="Vitellogenin_N"/>
</dbReference>
<evidence type="ECO:0000256" key="9">
    <source>
        <dbReference type="ARBA" id="ARBA00022674"/>
    </source>
</evidence>
<dbReference type="Gene3D" id="2.20.80.10">
    <property type="entry name" value="Lipovitellin-phosvitin complex, chain A, domain 4"/>
    <property type="match status" value="1"/>
</dbReference>
<comment type="caution">
    <text evidence="19">Lacks conserved residue(s) required for the propagation of feature annotation.</text>
</comment>
<feature type="domain" description="Vitellogenin" evidence="22">
    <location>
        <begin position="38"/>
        <end position="658"/>
    </location>
</feature>
<dbReference type="GO" id="GO:0030301">
    <property type="term" value="P:cholesterol transport"/>
    <property type="evidence" value="ECO:0007669"/>
    <property type="project" value="TreeGrafter"/>
</dbReference>
<evidence type="ECO:0000256" key="3">
    <source>
        <dbReference type="ARBA" id="ARBA00004613"/>
    </source>
</evidence>
<dbReference type="GO" id="GO:0005811">
    <property type="term" value="C:lipid droplet"/>
    <property type="evidence" value="ECO:0007669"/>
    <property type="project" value="UniProtKB-SubCell"/>
</dbReference>